<dbReference type="InterPro" id="IPR025358">
    <property type="entry name" value="DUF4262"/>
</dbReference>
<proteinExistence type="predicted"/>
<keyword evidence="2" id="KW-1185">Reference proteome</keyword>
<dbReference type="Proteomes" id="UP001597024">
    <property type="component" value="Unassembled WGS sequence"/>
</dbReference>
<reference evidence="2" key="1">
    <citation type="journal article" date="2019" name="Int. J. Syst. Evol. Microbiol.">
        <title>The Global Catalogue of Microorganisms (GCM) 10K type strain sequencing project: providing services to taxonomists for standard genome sequencing and annotation.</title>
        <authorList>
            <consortium name="The Broad Institute Genomics Platform"/>
            <consortium name="The Broad Institute Genome Sequencing Center for Infectious Disease"/>
            <person name="Wu L."/>
            <person name="Ma J."/>
        </authorList>
    </citation>
    <scope>NUCLEOTIDE SEQUENCE [LARGE SCALE GENOMIC DNA]</scope>
    <source>
        <strain evidence="2">CCUG 62974</strain>
    </source>
</reference>
<comment type="caution">
    <text evidence="1">The sequence shown here is derived from an EMBL/GenBank/DDBJ whole genome shotgun (WGS) entry which is preliminary data.</text>
</comment>
<evidence type="ECO:0000313" key="2">
    <source>
        <dbReference type="Proteomes" id="UP001597024"/>
    </source>
</evidence>
<gene>
    <name evidence="1" type="ORF">ACFQ08_27660</name>
</gene>
<evidence type="ECO:0000313" key="1">
    <source>
        <dbReference type="EMBL" id="MFD0888331.1"/>
    </source>
</evidence>
<name>A0ABW3DZ29_9ACTN</name>
<dbReference type="Pfam" id="PF14081">
    <property type="entry name" value="DUF4262"/>
    <property type="match status" value="1"/>
</dbReference>
<organism evidence="1 2">
    <name type="scientific">Streptosporangium algeriense</name>
    <dbReference type="NCBI Taxonomy" id="1682748"/>
    <lineage>
        <taxon>Bacteria</taxon>
        <taxon>Bacillati</taxon>
        <taxon>Actinomycetota</taxon>
        <taxon>Actinomycetes</taxon>
        <taxon>Streptosporangiales</taxon>
        <taxon>Streptosporangiaceae</taxon>
        <taxon>Streptosporangium</taxon>
    </lineage>
</organism>
<sequence length="186" mass="21418">MTTTLKGMFDRLICQCPLCAAYDEELDDLDRDTVQRVERDGWAVVMVPEDEDGPGWAFTVGLWHTFRSPEAAMFGLDVEVMRRCLNTLADRVAAGHLMADGQERDDVIRNYPVVTRTVDPGWYRSLFGVALRFYRRPPLSFMEVVWPDRAGLFPWDAQVTPRLRDLQPSLWLPRDDHPPGPWTKLP</sequence>
<accession>A0ABW3DZ29</accession>
<dbReference type="EMBL" id="JBHTHX010001281">
    <property type="protein sequence ID" value="MFD0888331.1"/>
    <property type="molecule type" value="Genomic_DNA"/>
</dbReference>
<protein>
    <submittedName>
        <fullName evidence="1">DUF4262 domain-containing protein</fullName>
    </submittedName>
</protein>